<gene>
    <name evidence="1" type="ORF">HCC36_06650</name>
</gene>
<sequence length="684" mass="74620">MGSLSDQDLIILAGNTAYYNKFVDKEITVIPDVGTFIVLDTTTKDSGLNALTLQNTATKEITIVYQGTDTTQVPDITTDLSLPGTVPNNQLEDAEQYFIDQSKAYANQMNGNEIAVCGNSLGGALANQVAVNHPEIRSVTLNPAILPGDLKGNHDNITNYMSDGDILTKGEKALGMGGQIPGKHVDINTSLPGFSNIAPNHMGYINDKDDPTAQHDVVINGVSVPFGADRFLPVSIWGDTILEATFTPTGKKIKIDTQALRILKQKMNNLIIENIKVAQSCLDNSADLVESEGVKIDDRKQRLEVGLDEMLASTWFGRLLLGQGSLQQFKEELSPLGTVSGLVLEVLDSIRSLPLISTIIDYTIGTALHINPLAGISLILVDTFADVEELLRRLAKVKREDIPKLLNGIDNSFVDAVVEELQGYYQIVDTNKELLTTQGLDFGEKVGELAAAMEEADKLYESGDTPPAITLPPVVQVTLDQNSSYLKVNPLQSQQNTLDNNCEEFAKAASNYLRPVLESLASKLNQISMAIDTAVADLNVGIVGLGTLKNNNLFFLLSITGTIDNAQDFLRTKISEIQDIQLSVDGAHAATKNLQDNLYDLLKAYRPFIESALFEGTKLLSVMQFNKEAWNIYTNMEVVFRDIQYQLSENESKAVDALSNVAGDFGRNLLVMADQIKRGSLDFV</sequence>
<dbReference type="Proteomes" id="UP000543005">
    <property type="component" value="Unassembled WGS sequence"/>
</dbReference>
<name>A0A842G8Y8_9LIST</name>
<dbReference type="InterPro" id="IPR008886">
    <property type="entry name" value="UPF0227/Esterase_YqiA"/>
</dbReference>
<organism evidence="1 2">
    <name type="scientific">Listeria booriae</name>
    <dbReference type="NCBI Taxonomy" id="1552123"/>
    <lineage>
        <taxon>Bacteria</taxon>
        <taxon>Bacillati</taxon>
        <taxon>Bacillota</taxon>
        <taxon>Bacilli</taxon>
        <taxon>Bacillales</taxon>
        <taxon>Listeriaceae</taxon>
        <taxon>Listeria</taxon>
    </lineage>
</organism>
<comment type="caution">
    <text evidence="1">The sequence shown here is derived from an EMBL/GenBank/DDBJ whole genome shotgun (WGS) entry which is preliminary data.</text>
</comment>
<dbReference type="EMBL" id="JAARZT010000011">
    <property type="protein sequence ID" value="MBC2292910.1"/>
    <property type="molecule type" value="Genomic_DNA"/>
</dbReference>
<dbReference type="Pfam" id="PF05728">
    <property type="entry name" value="UPF0227"/>
    <property type="match status" value="1"/>
</dbReference>
<dbReference type="Gene3D" id="3.40.50.1820">
    <property type="entry name" value="alpha/beta hydrolase"/>
    <property type="match status" value="1"/>
</dbReference>
<evidence type="ECO:0008006" key="3">
    <source>
        <dbReference type="Google" id="ProtNLM"/>
    </source>
</evidence>
<dbReference type="AlphaFoldDB" id="A0A842G8Y8"/>
<protein>
    <recommendedName>
        <fullName evidence="3">Lipase</fullName>
    </recommendedName>
</protein>
<accession>A0A842G8Y8</accession>
<dbReference type="NCBIfam" id="NF047388">
    <property type="entry name" value="SA1320_fam"/>
    <property type="match status" value="1"/>
</dbReference>
<dbReference type="InterPro" id="IPR029058">
    <property type="entry name" value="AB_hydrolase_fold"/>
</dbReference>
<reference evidence="1 2" key="1">
    <citation type="submission" date="2020-03" db="EMBL/GenBank/DDBJ databases">
        <title>Soil Listeria distribution.</title>
        <authorList>
            <person name="Liao J."/>
            <person name="Wiedmann M."/>
        </authorList>
    </citation>
    <scope>NUCLEOTIDE SEQUENCE [LARGE SCALE GENOMIC DNA]</scope>
    <source>
        <strain evidence="1 2">FSL L7-0051</strain>
    </source>
</reference>
<proteinExistence type="predicted"/>
<evidence type="ECO:0000313" key="2">
    <source>
        <dbReference type="Proteomes" id="UP000543005"/>
    </source>
</evidence>
<evidence type="ECO:0000313" key="1">
    <source>
        <dbReference type="EMBL" id="MBC2292910.1"/>
    </source>
</evidence>
<dbReference type="SUPFAM" id="SSF53474">
    <property type="entry name" value="alpha/beta-Hydrolases"/>
    <property type="match status" value="1"/>
</dbReference>
<dbReference type="RefSeq" id="WP_185629015.1">
    <property type="nucleotide sequence ID" value="NZ_JAARZT010000011.1"/>
</dbReference>